<dbReference type="PROSITE" id="PS50812">
    <property type="entry name" value="PWWP"/>
    <property type="match status" value="1"/>
</dbReference>
<dbReference type="Pfam" id="PF00855">
    <property type="entry name" value="PWWP"/>
    <property type="match status" value="1"/>
</dbReference>
<dbReference type="SUPFAM" id="SSF53150">
    <property type="entry name" value="DNA repair protein MutS, domain II"/>
    <property type="match status" value="1"/>
</dbReference>
<feature type="compositionally biased region" description="Basic and acidic residues" evidence="9">
    <location>
        <begin position="281"/>
        <end position="291"/>
    </location>
</feature>
<evidence type="ECO:0000256" key="6">
    <source>
        <dbReference type="ARBA" id="ARBA00023125"/>
    </source>
</evidence>
<dbReference type="InterPro" id="IPR036678">
    <property type="entry name" value="MutS_con_dom_sf"/>
</dbReference>
<dbReference type="FunFam" id="1.10.1420.10:FF:000006">
    <property type="entry name" value="DNA mismatch repair protein"/>
    <property type="match status" value="1"/>
</dbReference>
<dbReference type="FunCoup" id="T1FPG7">
    <property type="interactions" value="1592"/>
</dbReference>
<evidence type="ECO:0000256" key="2">
    <source>
        <dbReference type="ARBA" id="ARBA00006271"/>
    </source>
</evidence>
<dbReference type="Proteomes" id="UP000015101">
    <property type="component" value="Unassembled WGS sequence"/>
</dbReference>
<keyword evidence="7" id="KW-0539">Nucleus</keyword>
<evidence type="ECO:0000256" key="7">
    <source>
        <dbReference type="ARBA" id="ARBA00023242"/>
    </source>
</evidence>
<reference evidence="13" key="1">
    <citation type="submission" date="2012-12" db="EMBL/GenBank/DDBJ databases">
        <authorList>
            <person name="Hellsten U."/>
            <person name="Grimwood J."/>
            <person name="Chapman J.A."/>
            <person name="Shapiro H."/>
            <person name="Aerts A."/>
            <person name="Otillar R.P."/>
            <person name="Terry A.Y."/>
            <person name="Boore J.L."/>
            <person name="Simakov O."/>
            <person name="Marletaz F."/>
            <person name="Cho S.-J."/>
            <person name="Edsinger-Gonzales E."/>
            <person name="Havlak P."/>
            <person name="Kuo D.-H."/>
            <person name="Larsson T."/>
            <person name="Lv J."/>
            <person name="Arendt D."/>
            <person name="Savage R."/>
            <person name="Osoegawa K."/>
            <person name="de Jong P."/>
            <person name="Lindberg D.R."/>
            <person name="Seaver E.C."/>
            <person name="Weisblat D.A."/>
            <person name="Putnam N.H."/>
            <person name="Grigoriev I.V."/>
            <person name="Rokhsar D.S."/>
        </authorList>
    </citation>
    <scope>NUCLEOTIDE SEQUENCE</scope>
</reference>
<feature type="compositionally biased region" description="Acidic residues" evidence="9">
    <location>
        <begin position="215"/>
        <end position="228"/>
    </location>
</feature>
<evidence type="ECO:0000259" key="10">
    <source>
        <dbReference type="PROSITE" id="PS50812"/>
    </source>
</evidence>
<dbReference type="InterPro" id="IPR027417">
    <property type="entry name" value="P-loop_NTPase"/>
</dbReference>
<dbReference type="GO" id="GO:0030983">
    <property type="term" value="F:mismatched DNA binding"/>
    <property type="evidence" value="ECO:0000318"/>
    <property type="project" value="GO_Central"/>
</dbReference>
<dbReference type="CTD" id="20210714"/>
<dbReference type="Gene3D" id="2.30.30.140">
    <property type="match status" value="1"/>
</dbReference>
<dbReference type="InterPro" id="IPR036187">
    <property type="entry name" value="DNA_mismatch_repair_MutS_sf"/>
</dbReference>
<dbReference type="Pfam" id="PF05190">
    <property type="entry name" value="MutS_IV"/>
    <property type="match status" value="1"/>
</dbReference>
<dbReference type="GO" id="GO:0051053">
    <property type="term" value="P:negative regulation of DNA metabolic process"/>
    <property type="evidence" value="ECO:0007669"/>
    <property type="project" value="UniProtKB-ARBA"/>
</dbReference>
<dbReference type="Pfam" id="PF01624">
    <property type="entry name" value="MutS_I"/>
    <property type="match status" value="2"/>
</dbReference>
<dbReference type="InterPro" id="IPR007860">
    <property type="entry name" value="DNA_mmatch_repair_MutS_con_dom"/>
</dbReference>
<dbReference type="Gene3D" id="3.40.1170.10">
    <property type="entry name" value="DNA repair protein MutS, domain I"/>
    <property type="match status" value="1"/>
</dbReference>
<dbReference type="PANTHER" id="PTHR11361">
    <property type="entry name" value="DNA MISMATCH REPAIR PROTEIN MUTS FAMILY MEMBER"/>
    <property type="match status" value="1"/>
</dbReference>
<evidence type="ECO:0000313" key="11">
    <source>
        <dbReference type="EMBL" id="ESO12543.1"/>
    </source>
</evidence>
<protein>
    <recommendedName>
        <fullName evidence="8">DNA mismatch repair protein</fullName>
    </recommendedName>
</protein>
<keyword evidence="4 8" id="KW-0227">DNA damage</keyword>
<feature type="region of interest" description="Disordered" evidence="9">
    <location>
        <begin position="742"/>
        <end position="776"/>
    </location>
</feature>
<keyword evidence="6 8" id="KW-0238">DNA-binding</keyword>
<name>T1FPG7_HELRO</name>
<comment type="function">
    <text evidence="8">Component of the post-replicative DNA mismatch repair system (MMR).</text>
</comment>
<gene>
    <name evidence="12" type="primary">20210714</name>
    <name evidence="11" type="ORF">HELRODRAFT_187909</name>
</gene>
<dbReference type="Pfam" id="PF05188">
    <property type="entry name" value="MutS_II"/>
    <property type="match status" value="1"/>
</dbReference>
<keyword evidence="13" id="KW-1185">Reference proteome</keyword>
<dbReference type="Pfam" id="PF00488">
    <property type="entry name" value="MutS_V"/>
    <property type="match status" value="1"/>
</dbReference>
<dbReference type="InterPro" id="IPR000432">
    <property type="entry name" value="DNA_mismatch_repair_MutS_C"/>
</dbReference>
<dbReference type="PROSITE" id="PS00486">
    <property type="entry name" value="DNA_MISMATCH_REPAIR_2"/>
    <property type="match status" value="1"/>
</dbReference>
<feature type="domain" description="PWWP" evidence="10">
    <location>
        <begin position="62"/>
        <end position="124"/>
    </location>
</feature>
<dbReference type="STRING" id="6412.T1FPG7"/>
<keyword evidence="3 8" id="KW-0547">Nucleotide-binding</keyword>
<feature type="compositionally biased region" description="Acidic residues" evidence="9">
    <location>
        <begin position="235"/>
        <end position="251"/>
    </location>
</feature>
<sequence length="1412" mass="159358">MAKTPKSADKKMKTIFSYFNKTPSEKRSALTSQSDQNSEIDKVASAPKLRDEEIVANLKVNEGDLVWAKMQGHPWWPSLVCKHCKEGKFWKKENATMKIHVQFFGSPPSRGWVKEMSIKPFTGSSSKDCQKGGFLHCHQAAWKDALKEADKALHVSVEARDKLVVTIDSSDDLKKGKDDKENAPGNSESMSSSSTPKRKSTRNTGKNKRRRIIMDSDEEEEAGDDSNEESFQPSTEEDSTDDGVSEGDSDETNNNHNSDDDDDDNGGKPIKTKKRSRGGKIKSESKVEKSPTRGVVRVFPNQIVKRSRPKKLKKTDDDKDDDMKIDMCDDSEDRKTQVKTAQTTSPNSSGQRTFPHTSFKFLQPPYIMDANRRKEDDPDYDPKTLYVPVDFLNKQTPAMKQWWVLKSQYFDTLLFFKMGKFYELFHMDAVIAVNELGLLFMKISTNNEHFHVKIFESNHYSVINYTSTICTQGDHAHCGFPEISYGRYSDILVQRGYKVARVEQTETPDQMQERCKQTKSSSKIDKVVRREICSVQSKGTKRSSFIDGDCSGTNHNFLLAIAEKNVGSKSTYGVCFLDVMIGKFYVGEFEDDRHGSRLRTLASHHPPVQVLYEKGKLSEKTKMIFNGCLSQCLKEGLKSSTEFWDATKTLKQLHELKYFLPAGNDDNDDENADGVDNKTEWPEIFHKLTDPDDPLRLTPSSTFQLALSALGATVWYLRRCLMDEELLSLKSFELYTPVDYNTEQTNGRSGSEHGNISNVDEDAADESYSSQCNRSSQSVESTNKRMVLDGVTLVNLDVLVNSSNGTIEGTLLQKLDSCKTAFGKRLIKQWLCSPLCNVSSINDRLDAMEDLMKVKEVTASIVPLLAKLPDLERLLNKIHTLGSSKRNKNHPDSRAVFFEDVVYSKRKIEDFLQTVEGFRTTLSIIKKFSNSTSDFKSNILKQCVLMKSEDDQVGRGAGRFPNIKPTLDFFDSAFDHQKARSAGVIKPMLGVNKNYDCAVNDIKSIEDKLNGLLDHLKKQLGCKTLTYFGTARNRYQVEVPEAFCRKISDDFEVTSQRKGFKRYQSEEIKRWFAKLMDAEDRRDEAQRDTMRCIFDQFDRHYNKWIEATQCIAVLDVLLSLSVYSGQSDGVMCRPNVVPYLKESFVEIRSGRHPCIGGRTFVGGDYIPNDTIIGQQDESSSSPRVLLVTGANMGGKSTLMRQVGLICLLAQLGCYVPAEVCRLTPVDRIFTRLGASDHIMSGESTFFVELSETSCVLQHATKHSLVLLDELGRGTATYDGNAIASAVLQELSDNIRCLTLFSTHYHTIVERFSSNRNVSLAHMACMVENEDDDDPTQETITFLFKLSSGNCPKSYGFNAARLAGIPDQVIREAHTKARQFEESVRTIKMFRQLWRMKSSEAATKNISSIISQI</sequence>
<dbReference type="SUPFAM" id="SSF55271">
    <property type="entry name" value="DNA repair protein MutS, domain I"/>
    <property type="match status" value="1"/>
</dbReference>
<dbReference type="InterPro" id="IPR000313">
    <property type="entry name" value="PWWP_dom"/>
</dbReference>
<dbReference type="PIRSF" id="PIRSF037677">
    <property type="entry name" value="DNA_mis_repair_Msh6"/>
    <property type="match status" value="1"/>
</dbReference>
<dbReference type="CDD" id="cd05837">
    <property type="entry name" value="PWWP_MSH6"/>
    <property type="match status" value="1"/>
</dbReference>
<evidence type="ECO:0000313" key="13">
    <source>
        <dbReference type="Proteomes" id="UP000015101"/>
    </source>
</evidence>
<dbReference type="SMART" id="SM00533">
    <property type="entry name" value="MUTSd"/>
    <property type="match status" value="1"/>
</dbReference>
<dbReference type="GO" id="GO:0032301">
    <property type="term" value="C:MutSalpha complex"/>
    <property type="evidence" value="ECO:0000318"/>
    <property type="project" value="GO_Central"/>
</dbReference>
<feature type="compositionally biased region" description="Basic and acidic residues" evidence="9">
    <location>
        <begin position="171"/>
        <end position="182"/>
    </location>
</feature>
<evidence type="ECO:0000256" key="3">
    <source>
        <dbReference type="ARBA" id="ARBA00022741"/>
    </source>
</evidence>
<dbReference type="OrthoDB" id="10252754at2759"/>
<dbReference type="GO" id="GO:0005634">
    <property type="term" value="C:nucleus"/>
    <property type="evidence" value="ECO:0000318"/>
    <property type="project" value="GO_Central"/>
</dbReference>
<organism evidence="12 13">
    <name type="scientific">Helobdella robusta</name>
    <name type="common">Californian leech</name>
    <dbReference type="NCBI Taxonomy" id="6412"/>
    <lineage>
        <taxon>Eukaryota</taxon>
        <taxon>Metazoa</taxon>
        <taxon>Spiralia</taxon>
        <taxon>Lophotrochozoa</taxon>
        <taxon>Annelida</taxon>
        <taxon>Clitellata</taxon>
        <taxon>Hirudinea</taxon>
        <taxon>Rhynchobdellida</taxon>
        <taxon>Glossiphoniidae</taxon>
        <taxon>Helobdella</taxon>
    </lineage>
</organism>
<comment type="subcellular location">
    <subcellularLocation>
        <location evidence="1">Nucleus</location>
    </subcellularLocation>
</comment>
<reference evidence="12" key="3">
    <citation type="submission" date="2015-06" db="UniProtKB">
        <authorList>
            <consortium name="EnsemblMetazoa"/>
        </authorList>
    </citation>
    <scope>IDENTIFICATION</scope>
</reference>
<dbReference type="InterPro" id="IPR007861">
    <property type="entry name" value="DNA_mismatch_repair_MutS_clamp"/>
</dbReference>
<dbReference type="SMART" id="SM00293">
    <property type="entry name" value="PWWP"/>
    <property type="match status" value="1"/>
</dbReference>
<dbReference type="Gene3D" id="3.30.420.110">
    <property type="entry name" value="MutS, connector domain"/>
    <property type="match status" value="1"/>
</dbReference>
<dbReference type="SUPFAM" id="SSF52540">
    <property type="entry name" value="P-loop containing nucleoside triphosphate hydrolases"/>
    <property type="match status" value="1"/>
</dbReference>
<dbReference type="eggNOG" id="KOG0217">
    <property type="taxonomic scope" value="Eukaryota"/>
</dbReference>
<feature type="region of interest" description="Disordered" evidence="9">
    <location>
        <begin position="171"/>
        <end position="355"/>
    </location>
</feature>
<dbReference type="OMA" id="YWTPNIK"/>
<dbReference type="Gene3D" id="1.10.1420.10">
    <property type="match status" value="2"/>
</dbReference>
<dbReference type="InterPro" id="IPR007696">
    <property type="entry name" value="DNA_mismatch_repair_MutS_core"/>
</dbReference>
<evidence type="ECO:0000256" key="8">
    <source>
        <dbReference type="PIRNR" id="PIRNR037677"/>
    </source>
</evidence>
<dbReference type="GO" id="GO:0140664">
    <property type="term" value="F:ATP-dependent DNA damage sensor activity"/>
    <property type="evidence" value="ECO:0007669"/>
    <property type="project" value="InterPro"/>
</dbReference>
<dbReference type="GO" id="GO:0005524">
    <property type="term" value="F:ATP binding"/>
    <property type="evidence" value="ECO:0007669"/>
    <property type="project" value="UniProtKB-UniRule"/>
</dbReference>
<dbReference type="SUPFAM" id="SSF48334">
    <property type="entry name" value="DNA repair protein MutS, domain III"/>
    <property type="match status" value="1"/>
</dbReference>
<keyword evidence="5 8" id="KW-0067">ATP-binding</keyword>
<dbReference type="InParanoid" id="T1FPG7"/>
<dbReference type="Pfam" id="PF05192">
    <property type="entry name" value="MutS_III"/>
    <property type="match status" value="1"/>
</dbReference>
<dbReference type="InterPro" id="IPR007695">
    <property type="entry name" value="DNA_mismatch_repair_MutS-lik_N"/>
</dbReference>
<dbReference type="EnsemblMetazoa" id="HelroT187909">
    <property type="protein sequence ID" value="HelroP187909"/>
    <property type="gene ID" value="HelroG187909"/>
</dbReference>
<dbReference type="RefSeq" id="XP_009009263.1">
    <property type="nucleotide sequence ID" value="XM_009011015.1"/>
</dbReference>
<feature type="compositionally biased region" description="Basic residues" evidence="9">
    <location>
        <begin position="196"/>
        <end position="211"/>
    </location>
</feature>
<feature type="compositionally biased region" description="Low complexity" evidence="9">
    <location>
        <begin position="767"/>
        <end position="776"/>
    </location>
</feature>
<evidence type="ECO:0000256" key="5">
    <source>
        <dbReference type="ARBA" id="ARBA00022840"/>
    </source>
</evidence>
<dbReference type="GO" id="GO:0006298">
    <property type="term" value="P:mismatch repair"/>
    <property type="evidence" value="ECO:0000318"/>
    <property type="project" value="GO_Central"/>
</dbReference>
<evidence type="ECO:0000313" key="12">
    <source>
        <dbReference type="EnsemblMetazoa" id="HelroP187909"/>
    </source>
</evidence>
<feature type="compositionally biased region" description="Polar residues" evidence="9">
    <location>
        <begin position="338"/>
        <end position="355"/>
    </location>
</feature>
<evidence type="ECO:0000256" key="9">
    <source>
        <dbReference type="SAM" id="MobiDB-lite"/>
    </source>
</evidence>
<dbReference type="KEGG" id="hro:HELRODRAFT_187909"/>
<keyword evidence="8" id="KW-0234">DNA repair</keyword>
<dbReference type="FunFam" id="3.40.50.300:FF:000645">
    <property type="entry name" value="DNA mismatch repair protein"/>
    <property type="match status" value="1"/>
</dbReference>
<dbReference type="FunFam" id="1.10.1420.10:FF:000005">
    <property type="entry name" value="DNA mismatch repair protein"/>
    <property type="match status" value="1"/>
</dbReference>
<dbReference type="InterPro" id="IPR045076">
    <property type="entry name" value="MutS"/>
</dbReference>
<feature type="region of interest" description="Disordered" evidence="9">
    <location>
        <begin position="25"/>
        <end position="45"/>
    </location>
</feature>
<dbReference type="GeneID" id="20210714"/>
<dbReference type="FunFam" id="3.30.420.110:FF:000004">
    <property type="entry name" value="DNA mismatch repair protein"/>
    <property type="match status" value="1"/>
</dbReference>
<dbReference type="InterPro" id="IPR017261">
    <property type="entry name" value="DNA_mismatch_repair_MutS/MSH"/>
</dbReference>
<evidence type="ECO:0000256" key="1">
    <source>
        <dbReference type="ARBA" id="ARBA00004123"/>
    </source>
</evidence>
<feature type="compositionally biased region" description="Polar residues" evidence="9">
    <location>
        <begin position="742"/>
        <end position="758"/>
    </location>
</feature>
<dbReference type="SMART" id="SM00534">
    <property type="entry name" value="MUTSac"/>
    <property type="match status" value="1"/>
</dbReference>
<comment type="similarity">
    <text evidence="2 8">Belongs to the DNA mismatch repair MutS family.</text>
</comment>
<accession>T1FPG7</accession>
<dbReference type="EMBL" id="AMQM01000187">
    <property type="status" value="NOT_ANNOTATED_CDS"/>
    <property type="molecule type" value="Genomic_DNA"/>
</dbReference>
<dbReference type="InterPro" id="IPR016151">
    <property type="entry name" value="DNA_mismatch_repair_MutS_N"/>
</dbReference>
<feature type="compositionally biased region" description="Basic and acidic residues" evidence="9">
    <location>
        <begin position="314"/>
        <end position="336"/>
    </location>
</feature>
<reference evidence="11 13" key="2">
    <citation type="journal article" date="2013" name="Nature">
        <title>Insights into bilaterian evolution from three spiralian genomes.</title>
        <authorList>
            <person name="Simakov O."/>
            <person name="Marletaz F."/>
            <person name="Cho S.J."/>
            <person name="Edsinger-Gonzales E."/>
            <person name="Havlak P."/>
            <person name="Hellsten U."/>
            <person name="Kuo D.H."/>
            <person name="Larsson T."/>
            <person name="Lv J."/>
            <person name="Arendt D."/>
            <person name="Savage R."/>
            <person name="Osoegawa K."/>
            <person name="de Jong P."/>
            <person name="Grimwood J."/>
            <person name="Chapman J.A."/>
            <person name="Shapiro H."/>
            <person name="Aerts A."/>
            <person name="Otillar R.P."/>
            <person name="Terry A.Y."/>
            <person name="Boore J.L."/>
            <person name="Grigoriev I.V."/>
            <person name="Lindberg D.R."/>
            <person name="Seaver E.C."/>
            <person name="Weisblat D.A."/>
            <person name="Putnam N.H."/>
            <person name="Rokhsar D.S."/>
        </authorList>
    </citation>
    <scope>NUCLEOTIDE SEQUENCE</scope>
</reference>
<dbReference type="SUPFAM" id="SSF63748">
    <property type="entry name" value="Tudor/PWWP/MBT"/>
    <property type="match status" value="1"/>
</dbReference>
<proteinExistence type="inferred from homology"/>
<dbReference type="Gene3D" id="3.40.50.300">
    <property type="entry name" value="P-loop containing nucleotide triphosphate hydrolases"/>
    <property type="match status" value="1"/>
</dbReference>
<feature type="compositionally biased region" description="Basic residues" evidence="9">
    <location>
        <begin position="270"/>
        <end position="280"/>
    </location>
</feature>
<dbReference type="HOGENOM" id="CLU_002472_1_3_1"/>
<evidence type="ECO:0000256" key="4">
    <source>
        <dbReference type="ARBA" id="ARBA00022763"/>
    </source>
</evidence>
<dbReference type="PANTHER" id="PTHR11361:SF148">
    <property type="entry name" value="DNA MISMATCH REPAIR PROTEIN MSH6"/>
    <property type="match status" value="1"/>
</dbReference>
<dbReference type="EMBL" id="KB095811">
    <property type="protein sequence ID" value="ESO12543.1"/>
    <property type="molecule type" value="Genomic_DNA"/>
</dbReference>